<dbReference type="InterPro" id="IPR056988">
    <property type="entry name" value="Zn_ribbon_pln"/>
</dbReference>
<feature type="region of interest" description="Disordered" evidence="1">
    <location>
        <begin position="758"/>
        <end position="787"/>
    </location>
</feature>
<feature type="compositionally biased region" description="Low complexity" evidence="1">
    <location>
        <begin position="140"/>
        <end position="153"/>
    </location>
</feature>
<dbReference type="EMBL" id="JAIWQS010000001">
    <property type="protein sequence ID" value="KAJ8773542.1"/>
    <property type="molecule type" value="Genomic_DNA"/>
</dbReference>
<evidence type="ECO:0000256" key="1">
    <source>
        <dbReference type="SAM" id="MobiDB-lite"/>
    </source>
</evidence>
<evidence type="ECO:0000313" key="4">
    <source>
        <dbReference type="Proteomes" id="UP001159364"/>
    </source>
</evidence>
<dbReference type="Pfam" id="PF23551">
    <property type="entry name" value="Zn_ribbon_20"/>
    <property type="match status" value="1"/>
</dbReference>
<feature type="domain" description="J" evidence="2">
    <location>
        <begin position="66"/>
        <end position="130"/>
    </location>
</feature>
<dbReference type="PANTHER" id="PTHR44137:SF58">
    <property type="entry name" value="J DOMAIN-CONTAINING PROTEIN"/>
    <property type="match status" value="1"/>
</dbReference>
<evidence type="ECO:0000259" key="2">
    <source>
        <dbReference type="PROSITE" id="PS50076"/>
    </source>
</evidence>
<feature type="compositionally biased region" description="Polar residues" evidence="1">
    <location>
        <begin position="154"/>
        <end position="178"/>
    </location>
</feature>
<dbReference type="Pfam" id="PF11926">
    <property type="entry name" value="DUF3444"/>
    <property type="match status" value="1"/>
</dbReference>
<feature type="region of interest" description="Disordered" evidence="1">
    <location>
        <begin position="140"/>
        <end position="183"/>
    </location>
</feature>
<dbReference type="Pfam" id="PF00226">
    <property type="entry name" value="DnaJ"/>
    <property type="match status" value="1"/>
</dbReference>
<sequence length="787" mass="87902">MECNKDEASRAKEIAEKKFTAKDIAGAKKFALKAQNLYPGLEGIPQMIATLDVYMSAENKVNGEADWYGILGVNPQADDETVRKQYRKLALVLHPDKNKSIGADGAFNLISEAWGLLSDKTKRLVYDQKRNAKVFQKASVPAGGSSAAPGSNGFYNFTKQNAKTQKSTPRSAHTSTPVPSHKSKPNTFWTVCHRCKMQYEYLRVYLNHNLLCPNCHDPFLAVETAPPNLNGTKPSPWNFSRHQQNATHQPATKESLNSGRSKSGSSFNGQASHKQSNFPWSPFSRTGGATNVARAANVVQKAYEKVRREREEAQAATKREEALKRKSQSSKRVGSVSFGGLSNSAKRRKGMEDIDVRSYGSNVANQMGTGAGVAGTSSSPGSRDNFDSVRVNGITRPYSSVDVSQFGIQTLLMEKAKKGIREKLKEWDLASAGNLTPKEGMVNKKANDGAQKSSTDSYLRDQNDSDQPIKAENGFDGSKSFPGTSDTKVDADTLESMIIDVPDPDFHDFDKDRTERCFGENQVWAVYDDDDGMPRYYAMIHNVISLNPFKMRISWLNSKTNNELGPLNWVGSGFSKSCGDFRVGRREMYNSLNAFSHKVRWRKGTRGVIHIYPRKGDVWALYRNWSPEWNELTTDEVIHKYDMVEVLEDYSEEHGVTIAPLVKVAGFKTIFHQHLDPMQVRRIPREEMFCFSHHVPSYLLTGQEGPNAPKGCRELDPAATPSELLQVIIDVKEEEIMEAESNLKEEKVVDDIEIVNERRTESDECGDDQKGNCKDNEVESAEDITKS</sequence>
<dbReference type="InterPro" id="IPR024593">
    <property type="entry name" value="DUF3444"/>
</dbReference>
<feature type="region of interest" description="Disordered" evidence="1">
    <location>
        <begin position="435"/>
        <end position="487"/>
    </location>
</feature>
<feature type="compositionally biased region" description="Basic and acidic residues" evidence="1">
    <location>
        <begin position="458"/>
        <end position="469"/>
    </location>
</feature>
<dbReference type="Proteomes" id="UP001159364">
    <property type="component" value="Linkage Group LG01"/>
</dbReference>
<organism evidence="3 4">
    <name type="scientific">Erythroxylum novogranatense</name>
    <dbReference type="NCBI Taxonomy" id="1862640"/>
    <lineage>
        <taxon>Eukaryota</taxon>
        <taxon>Viridiplantae</taxon>
        <taxon>Streptophyta</taxon>
        <taxon>Embryophyta</taxon>
        <taxon>Tracheophyta</taxon>
        <taxon>Spermatophyta</taxon>
        <taxon>Magnoliopsida</taxon>
        <taxon>eudicotyledons</taxon>
        <taxon>Gunneridae</taxon>
        <taxon>Pentapetalae</taxon>
        <taxon>rosids</taxon>
        <taxon>fabids</taxon>
        <taxon>Malpighiales</taxon>
        <taxon>Erythroxylaceae</taxon>
        <taxon>Erythroxylum</taxon>
    </lineage>
</organism>
<dbReference type="PRINTS" id="PR00625">
    <property type="entry name" value="JDOMAIN"/>
</dbReference>
<feature type="compositionally biased region" description="Basic and acidic residues" evidence="1">
    <location>
        <begin position="310"/>
        <end position="324"/>
    </location>
</feature>
<evidence type="ECO:0000313" key="3">
    <source>
        <dbReference type="EMBL" id="KAJ8773542.1"/>
    </source>
</evidence>
<comment type="caution">
    <text evidence="3">The sequence shown here is derived from an EMBL/GenBank/DDBJ whole genome shotgun (WGS) entry which is preliminary data.</text>
</comment>
<dbReference type="SUPFAM" id="SSF46565">
    <property type="entry name" value="Chaperone J-domain"/>
    <property type="match status" value="1"/>
</dbReference>
<feature type="compositionally biased region" description="Polar residues" evidence="1">
    <location>
        <begin position="231"/>
        <end position="254"/>
    </location>
</feature>
<dbReference type="SMART" id="SM00271">
    <property type="entry name" value="DnaJ"/>
    <property type="match status" value="1"/>
</dbReference>
<feature type="compositionally biased region" description="Low complexity" evidence="1">
    <location>
        <begin position="255"/>
        <end position="269"/>
    </location>
</feature>
<reference evidence="3 4" key="1">
    <citation type="submission" date="2021-09" db="EMBL/GenBank/DDBJ databases">
        <title>Genomic insights and catalytic innovation underlie evolution of tropane alkaloids biosynthesis.</title>
        <authorList>
            <person name="Wang Y.-J."/>
            <person name="Tian T."/>
            <person name="Huang J.-P."/>
            <person name="Huang S.-X."/>
        </authorList>
    </citation>
    <scope>NUCLEOTIDE SEQUENCE [LARGE SCALE GENOMIC DNA]</scope>
    <source>
        <strain evidence="3">KIB-2018</strain>
        <tissue evidence="3">Leaf</tissue>
    </source>
</reference>
<feature type="region of interest" description="Disordered" evidence="1">
    <location>
        <begin position="310"/>
        <end position="349"/>
    </location>
</feature>
<dbReference type="InterPro" id="IPR036869">
    <property type="entry name" value="J_dom_sf"/>
</dbReference>
<name>A0AAV8U2M1_9ROSI</name>
<dbReference type="CDD" id="cd06257">
    <property type="entry name" value="DnaJ"/>
    <property type="match status" value="1"/>
</dbReference>
<dbReference type="PROSITE" id="PS50076">
    <property type="entry name" value="DNAJ_2"/>
    <property type="match status" value="1"/>
</dbReference>
<protein>
    <recommendedName>
        <fullName evidence="2">J domain-containing protein</fullName>
    </recommendedName>
</protein>
<feature type="region of interest" description="Disordered" evidence="1">
    <location>
        <begin position="231"/>
        <end position="285"/>
    </location>
</feature>
<dbReference type="PANTHER" id="PTHR44137">
    <property type="entry name" value="BNAC03G44070D PROTEIN"/>
    <property type="match status" value="1"/>
</dbReference>
<dbReference type="Gene3D" id="1.10.287.110">
    <property type="entry name" value="DnaJ domain"/>
    <property type="match status" value="1"/>
</dbReference>
<dbReference type="InterPro" id="IPR001623">
    <property type="entry name" value="DnaJ_domain"/>
</dbReference>
<gene>
    <name evidence="3" type="ORF">K2173_005788</name>
</gene>
<dbReference type="AlphaFoldDB" id="A0AAV8U2M1"/>
<feature type="compositionally biased region" description="Polar residues" evidence="1">
    <location>
        <begin position="270"/>
        <end position="285"/>
    </location>
</feature>
<accession>A0AAV8U2M1</accession>
<proteinExistence type="predicted"/>
<keyword evidence="4" id="KW-1185">Reference proteome</keyword>